<dbReference type="EMBL" id="JACHVY010000001">
    <property type="protein sequence ID" value="MBB2901027.1"/>
    <property type="molecule type" value="Genomic_DNA"/>
</dbReference>
<name>A0A7W4TLB5_KINRA</name>
<reference evidence="2 3" key="2">
    <citation type="submission" date="2020-08" db="EMBL/GenBank/DDBJ databases">
        <authorList>
            <person name="Partida-Martinez L."/>
            <person name="Huntemann M."/>
            <person name="Clum A."/>
            <person name="Wang J."/>
            <person name="Palaniappan K."/>
            <person name="Ritter S."/>
            <person name="Chen I.-M."/>
            <person name="Stamatis D."/>
            <person name="Reddy T."/>
            <person name="O'Malley R."/>
            <person name="Daum C."/>
            <person name="Shapiro N."/>
            <person name="Ivanova N."/>
            <person name="Kyrpides N."/>
            <person name="Woyke T."/>
        </authorList>
    </citation>
    <scope>NUCLEOTIDE SEQUENCE [LARGE SCALE GENOMIC DNA]</scope>
    <source>
        <strain evidence="2 3">AS2.23</strain>
    </source>
</reference>
<dbReference type="AlphaFoldDB" id="A0A7W4TLB5"/>
<feature type="region of interest" description="Disordered" evidence="1">
    <location>
        <begin position="1"/>
        <end position="40"/>
    </location>
</feature>
<organism evidence="2 3">
    <name type="scientific">Kineococcus radiotolerans</name>
    <dbReference type="NCBI Taxonomy" id="131568"/>
    <lineage>
        <taxon>Bacteria</taxon>
        <taxon>Bacillati</taxon>
        <taxon>Actinomycetota</taxon>
        <taxon>Actinomycetes</taxon>
        <taxon>Kineosporiales</taxon>
        <taxon>Kineosporiaceae</taxon>
        <taxon>Kineococcus</taxon>
    </lineage>
</organism>
<evidence type="ECO:0000256" key="1">
    <source>
        <dbReference type="SAM" id="MobiDB-lite"/>
    </source>
</evidence>
<protein>
    <submittedName>
        <fullName evidence="2">Uncharacterized protein</fullName>
    </submittedName>
</protein>
<evidence type="ECO:0000313" key="3">
    <source>
        <dbReference type="Proteomes" id="UP000533269"/>
    </source>
</evidence>
<sequence>MPNRTRGTAGATALTTSLLATTTGPWTTAVRSEAPRRGSG</sequence>
<accession>A0A7W4TLB5</accession>
<proteinExistence type="predicted"/>
<comment type="caution">
    <text evidence="2">The sequence shown here is derived from an EMBL/GenBank/DDBJ whole genome shotgun (WGS) entry which is preliminary data.</text>
</comment>
<feature type="compositionally biased region" description="Low complexity" evidence="1">
    <location>
        <begin position="1"/>
        <end position="29"/>
    </location>
</feature>
<evidence type="ECO:0000313" key="2">
    <source>
        <dbReference type="EMBL" id="MBB2901027.1"/>
    </source>
</evidence>
<dbReference type="Proteomes" id="UP000533269">
    <property type="component" value="Unassembled WGS sequence"/>
</dbReference>
<reference evidence="2 3" key="1">
    <citation type="submission" date="2020-08" db="EMBL/GenBank/DDBJ databases">
        <title>The Agave Microbiome: Exploring the role of microbial communities in plant adaptations to desert environments.</title>
        <authorList>
            <person name="Partida-Martinez L.P."/>
        </authorList>
    </citation>
    <scope>NUCLEOTIDE SEQUENCE [LARGE SCALE GENOMIC DNA]</scope>
    <source>
        <strain evidence="2 3">AS2.23</strain>
    </source>
</reference>
<gene>
    <name evidence="2" type="ORF">FHR75_001815</name>
</gene>